<keyword evidence="1" id="KW-0732">Signal</keyword>
<dbReference type="Proteomes" id="UP000245212">
    <property type="component" value="Unassembled WGS sequence"/>
</dbReference>
<sequence length="338" mass="36162">MTALLSRSAKSLLLASSLFLGLSSAAQAQASLECGVYKSPDTSYQIRVLSSNLIQKTGLGSPELLYYAIEGDKLSYFNIDLDGGDTYKLPADGKSIDVGFDFVYSLQEAAPCAAPTQFPETKVWPLCWKSDLMTCLEAYGATSLLELESMCNSGMAFACKRLPEAYREAAGIESSLFGKSDPLPDEAIASLRNACLNGISASVCNTVAAEAWNAGRYLDVREIVQHTCNAPIGDSDACAIAASLSKLTPELLAQPAPASLPQGTFTAPVGAVRELIFGADGIVKDGDGFITMQARQEDGLIRMQHNKGGDFEFKPLGDQYLLGLDYWNQLALFSRTGD</sequence>
<feature type="signal peptide" evidence="1">
    <location>
        <begin position="1"/>
        <end position="28"/>
    </location>
</feature>
<organism evidence="2 3">
    <name type="scientific">Corticimicrobacter populi</name>
    <dbReference type="NCBI Taxonomy" id="2175229"/>
    <lineage>
        <taxon>Bacteria</taxon>
        <taxon>Pseudomonadati</taxon>
        <taxon>Pseudomonadota</taxon>
        <taxon>Betaproteobacteria</taxon>
        <taxon>Burkholderiales</taxon>
        <taxon>Alcaligenaceae</taxon>
        <taxon>Corticimicrobacter</taxon>
    </lineage>
</organism>
<dbReference type="EMBL" id="QETA01000002">
    <property type="protein sequence ID" value="PWF24089.1"/>
    <property type="molecule type" value="Genomic_DNA"/>
</dbReference>
<evidence type="ECO:0000313" key="2">
    <source>
        <dbReference type="EMBL" id="PWF24089.1"/>
    </source>
</evidence>
<protein>
    <submittedName>
        <fullName evidence="2">Uncharacterized protein</fullName>
    </submittedName>
</protein>
<dbReference type="RefSeq" id="WP_109061367.1">
    <property type="nucleotide sequence ID" value="NZ_QETA01000002.1"/>
</dbReference>
<proteinExistence type="predicted"/>
<dbReference type="AlphaFoldDB" id="A0A2V1JZ59"/>
<keyword evidence="3" id="KW-1185">Reference proteome</keyword>
<accession>A0A2V1JZ59</accession>
<reference evidence="3" key="1">
    <citation type="submission" date="2018-05" db="EMBL/GenBank/DDBJ databases">
        <authorList>
            <person name="Li Y."/>
        </authorList>
    </citation>
    <scope>NUCLEOTIDE SEQUENCE [LARGE SCALE GENOMIC DNA]</scope>
    <source>
        <strain evidence="3">3d-2-2</strain>
    </source>
</reference>
<evidence type="ECO:0000313" key="3">
    <source>
        <dbReference type="Proteomes" id="UP000245212"/>
    </source>
</evidence>
<feature type="chain" id="PRO_5016177296" evidence="1">
    <location>
        <begin position="29"/>
        <end position="338"/>
    </location>
</feature>
<comment type="caution">
    <text evidence="2">The sequence shown here is derived from an EMBL/GenBank/DDBJ whole genome shotgun (WGS) entry which is preliminary data.</text>
</comment>
<evidence type="ECO:0000256" key="1">
    <source>
        <dbReference type="SAM" id="SignalP"/>
    </source>
</evidence>
<gene>
    <name evidence="2" type="ORF">DD235_07200</name>
</gene>
<name>A0A2V1JZ59_9BURK</name>